<accession>A0A0F9Q8H6</accession>
<feature type="region of interest" description="Disordered" evidence="1">
    <location>
        <begin position="1"/>
        <end position="21"/>
    </location>
</feature>
<organism evidence="2">
    <name type="scientific">marine sediment metagenome</name>
    <dbReference type="NCBI Taxonomy" id="412755"/>
    <lineage>
        <taxon>unclassified sequences</taxon>
        <taxon>metagenomes</taxon>
        <taxon>ecological metagenomes</taxon>
    </lineage>
</organism>
<sequence length="153" mass="16249">MTTTNTDSGSNGESTPTTPAVRKLETKLLRIAGRITDYGKKVGKVPDSTGDELRAQFKTATVAVKEIVATLAELPDNVLSRTGASGEKVPLAAGTKVEIREKARKGYEGFMEDVDLVGLTVVEVRGKRVACDTPSGIRILVPRAHVVLEEASA</sequence>
<name>A0A0F9Q8H6_9ZZZZ</name>
<dbReference type="AlphaFoldDB" id="A0A0F9Q8H6"/>
<comment type="caution">
    <text evidence="2">The sequence shown here is derived from an EMBL/GenBank/DDBJ whole genome shotgun (WGS) entry which is preliminary data.</text>
</comment>
<feature type="compositionally biased region" description="Polar residues" evidence="1">
    <location>
        <begin position="1"/>
        <end position="18"/>
    </location>
</feature>
<protein>
    <submittedName>
        <fullName evidence="2">Uncharacterized protein</fullName>
    </submittedName>
</protein>
<dbReference type="EMBL" id="LAZR01001805">
    <property type="protein sequence ID" value="KKN38759.1"/>
    <property type="molecule type" value="Genomic_DNA"/>
</dbReference>
<proteinExistence type="predicted"/>
<reference evidence="2" key="1">
    <citation type="journal article" date="2015" name="Nature">
        <title>Complex archaea that bridge the gap between prokaryotes and eukaryotes.</title>
        <authorList>
            <person name="Spang A."/>
            <person name="Saw J.H."/>
            <person name="Jorgensen S.L."/>
            <person name="Zaremba-Niedzwiedzka K."/>
            <person name="Martijn J."/>
            <person name="Lind A.E."/>
            <person name="van Eijk R."/>
            <person name="Schleper C."/>
            <person name="Guy L."/>
            <person name="Ettema T.J."/>
        </authorList>
    </citation>
    <scope>NUCLEOTIDE SEQUENCE</scope>
</reference>
<evidence type="ECO:0000313" key="2">
    <source>
        <dbReference type="EMBL" id="KKN38759.1"/>
    </source>
</evidence>
<gene>
    <name evidence="2" type="ORF">LCGC14_0750220</name>
</gene>
<evidence type="ECO:0000256" key="1">
    <source>
        <dbReference type="SAM" id="MobiDB-lite"/>
    </source>
</evidence>